<feature type="compositionally biased region" description="Pro residues" evidence="1">
    <location>
        <begin position="181"/>
        <end position="190"/>
    </location>
</feature>
<name>A0AA91PX54_CLALS</name>
<dbReference type="InterPro" id="IPR020999">
    <property type="entry name" value="Chitin_synth_reg_RCR"/>
</dbReference>
<keyword evidence="2" id="KW-0472">Membrane</keyword>
<keyword evidence="2" id="KW-1133">Transmembrane helix</keyword>
<dbReference type="KEGG" id="clus:A9F13_15g01320"/>
<sequence>MFINWEHPPERAKRYYSYGSDWSGGARWAFFAIFIVLIIIVVFGTMRINRARTRQGRDPIYGTRWMTPPSYFQSQDQYNQPTRGDPDMPNAYVPAYTETANDNDMGYYDQAGNFHENPNAKGPLMPEQAHQRTTSYADGVPLADYNAGSPDAAMSDHDAFYRRPSGQPPAVSTTGDSDPVYQPPPGPPPGEDYARPSGQPPRS</sequence>
<evidence type="ECO:0000313" key="3">
    <source>
        <dbReference type="EMBL" id="OVF07150.1"/>
    </source>
</evidence>
<reference evidence="3 4" key="1">
    <citation type="submission" date="2017-04" db="EMBL/GenBank/DDBJ databases">
        <title>Draft genome of the yeast Clavispora lusitaniae type strain CBS 6936.</title>
        <authorList>
            <person name="Durrens P."/>
            <person name="Klopp C."/>
            <person name="Biteau N."/>
            <person name="Fitton-Ouhabi V."/>
            <person name="Dementhon K."/>
            <person name="Accoceberry I."/>
            <person name="Sherman D.J."/>
            <person name="Noel T."/>
        </authorList>
    </citation>
    <scope>NUCLEOTIDE SEQUENCE [LARGE SCALE GENOMIC DNA]</scope>
    <source>
        <strain evidence="3 4">CBS 6936</strain>
    </source>
</reference>
<proteinExistence type="predicted"/>
<protein>
    <submittedName>
        <fullName evidence="3">Uncharacterized protein</fullName>
    </submittedName>
</protein>
<accession>A0AA91PX54</accession>
<dbReference type="PANTHER" id="PTHR28187">
    <property type="entry name" value="PROTEIN RCR1-RELATED"/>
    <property type="match status" value="1"/>
</dbReference>
<evidence type="ECO:0000256" key="1">
    <source>
        <dbReference type="SAM" id="MobiDB-lite"/>
    </source>
</evidence>
<comment type="caution">
    <text evidence="3">The sequence shown here is derived from an EMBL/GenBank/DDBJ whole genome shotgun (WGS) entry which is preliminary data.</text>
</comment>
<keyword evidence="2" id="KW-0812">Transmembrane</keyword>
<gene>
    <name evidence="3" type="ORF">A9F13_15g01320</name>
</gene>
<dbReference type="Proteomes" id="UP000195602">
    <property type="component" value="Unassembled WGS sequence"/>
</dbReference>
<feature type="region of interest" description="Disordered" evidence="1">
    <location>
        <begin position="108"/>
        <end position="203"/>
    </location>
</feature>
<dbReference type="AlphaFoldDB" id="A0AA91PX54"/>
<dbReference type="GO" id="GO:0016192">
    <property type="term" value="P:vesicle-mediated transport"/>
    <property type="evidence" value="ECO:0007669"/>
    <property type="project" value="TreeGrafter"/>
</dbReference>
<dbReference type="Pfam" id="PF12273">
    <property type="entry name" value="RCR"/>
    <property type="match status" value="1"/>
</dbReference>
<organism evidence="3 4">
    <name type="scientific">Clavispora lusitaniae</name>
    <name type="common">Candida lusitaniae</name>
    <dbReference type="NCBI Taxonomy" id="36911"/>
    <lineage>
        <taxon>Eukaryota</taxon>
        <taxon>Fungi</taxon>
        <taxon>Dikarya</taxon>
        <taxon>Ascomycota</taxon>
        <taxon>Saccharomycotina</taxon>
        <taxon>Pichiomycetes</taxon>
        <taxon>Metschnikowiaceae</taxon>
        <taxon>Clavispora</taxon>
    </lineage>
</organism>
<dbReference type="PANTHER" id="PTHR28187:SF1">
    <property type="entry name" value="PROTEIN RCR1-RELATED"/>
    <property type="match status" value="1"/>
</dbReference>
<dbReference type="EMBL" id="LYUB02000015">
    <property type="protein sequence ID" value="OVF07150.1"/>
    <property type="molecule type" value="Genomic_DNA"/>
</dbReference>
<evidence type="ECO:0000313" key="4">
    <source>
        <dbReference type="Proteomes" id="UP000195602"/>
    </source>
</evidence>
<evidence type="ECO:0000256" key="2">
    <source>
        <dbReference type="SAM" id="Phobius"/>
    </source>
</evidence>
<feature type="transmembrane region" description="Helical" evidence="2">
    <location>
        <begin position="28"/>
        <end position="48"/>
    </location>
</feature>